<dbReference type="PRINTS" id="PR00320">
    <property type="entry name" value="GPROTEINBRPT"/>
</dbReference>
<proteinExistence type="predicted"/>
<dbReference type="EMBL" id="CP144690">
    <property type="protein sequence ID" value="WVY90335.1"/>
    <property type="molecule type" value="Genomic_DNA"/>
</dbReference>
<dbReference type="PANTHER" id="PTHR44376:SF5">
    <property type="entry name" value="TRANSCRIPTIONAL COREPRESSOR LEUNIG ISOFORM X1"/>
    <property type="match status" value="1"/>
</dbReference>
<dbReference type="SMART" id="SM00320">
    <property type="entry name" value="WD40"/>
    <property type="match status" value="6"/>
</dbReference>
<dbReference type="InterPro" id="IPR015943">
    <property type="entry name" value="WD40/YVTN_repeat-like_dom_sf"/>
</dbReference>
<dbReference type="PROSITE" id="PS50082">
    <property type="entry name" value="WD_REPEATS_2"/>
    <property type="match status" value="5"/>
</dbReference>
<keyword evidence="1 3" id="KW-0853">WD repeat</keyword>
<dbReference type="Proteomes" id="UP001374535">
    <property type="component" value="Chromosome 11"/>
</dbReference>
<gene>
    <name evidence="5" type="ORF">V8G54_035849</name>
</gene>
<evidence type="ECO:0008006" key="7">
    <source>
        <dbReference type="Google" id="ProtNLM"/>
    </source>
</evidence>
<feature type="region of interest" description="Disordered" evidence="4">
    <location>
        <begin position="1"/>
        <end position="43"/>
    </location>
</feature>
<name>A0AAQ3MG83_VIGMU</name>
<evidence type="ECO:0000256" key="1">
    <source>
        <dbReference type="ARBA" id="ARBA00022574"/>
    </source>
</evidence>
<reference evidence="5 6" key="1">
    <citation type="journal article" date="2023" name="Life. Sci Alliance">
        <title>Evolutionary insights into 3D genome organization and epigenetic landscape of Vigna mungo.</title>
        <authorList>
            <person name="Junaid A."/>
            <person name="Singh B."/>
            <person name="Bhatia S."/>
        </authorList>
    </citation>
    <scope>NUCLEOTIDE SEQUENCE [LARGE SCALE GENOMIC DNA]</scope>
    <source>
        <strain evidence="5">Urdbean</strain>
    </source>
</reference>
<dbReference type="FunFam" id="2.130.10.10:FF:000353">
    <property type="entry name" value="Transcriptional corepressor LEUNIG"/>
    <property type="match status" value="1"/>
</dbReference>
<dbReference type="InterPro" id="IPR020472">
    <property type="entry name" value="WD40_PAC1"/>
</dbReference>
<dbReference type="GO" id="GO:0003714">
    <property type="term" value="F:transcription corepressor activity"/>
    <property type="evidence" value="ECO:0007669"/>
    <property type="project" value="InterPro"/>
</dbReference>
<evidence type="ECO:0000256" key="3">
    <source>
        <dbReference type="PROSITE-ProRule" id="PRU00221"/>
    </source>
</evidence>
<dbReference type="InterPro" id="IPR036322">
    <property type="entry name" value="WD40_repeat_dom_sf"/>
</dbReference>
<dbReference type="InterPro" id="IPR001680">
    <property type="entry name" value="WD40_rpt"/>
</dbReference>
<dbReference type="PROSITE" id="PS50294">
    <property type="entry name" value="WD_REPEATS_REGION"/>
    <property type="match status" value="3"/>
</dbReference>
<dbReference type="InterPro" id="IPR044716">
    <property type="entry name" value="LEUNIG-like"/>
</dbReference>
<feature type="compositionally biased region" description="Polar residues" evidence="4">
    <location>
        <begin position="7"/>
        <end position="29"/>
    </location>
</feature>
<dbReference type="InterPro" id="IPR019775">
    <property type="entry name" value="WD40_repeat_CS"/>
</dbReference>
<feature type="repeat" description="WD" evidence="3">
    <location>
        <begin position="81"/>
        <end position="112"/>
    </location>
</feature>
<evidence type="ECO:0000313" key="5">
    <source>
        <dbReference type="EMBL" id="WVY90335.1"/>
    </source>
</evidence>
<dbReference type="Gene3D" id="2.130.10.10">
    <property type="entry name" value="YVTN repeat-like/Quinoprotein amine dehydrogenase"/>
    <property type="match status" value="2"/>
</dbReference>
<feature type="repeat" description="WD" evidence="3">
    <location>
        <begin position="184"/>
        <end position="226"/>
    </location>
</feature>
<sequence>MHGIRGTNKTGARLTDTSPSELQQETPLWSGQPRLGDKNKKHGIQKGGSNYGSTYAAAALMALCQWFTLFSGFTFSEVNSVRASTNKVVCCHFSSDGKLLASGGHDKKAVLWFTDTLQQKATLEEHASLITDVRFSPSMPRLATSSYDRTVRVWDVDNLYVIWKVFLVIVGRFECQPGYTLRSFTGHSASVMSLDFHPNKDDLICSCDVDGEIRYWSIKNGNCARVSKGGTAQMRFQPRLGRYLAAAAENVVSILDVETQVCRYSLKGHTKSIHSVCWDPSGEFLASVSEDSVRVWTLGSGSEGECVHELSCNGNKFHSCVFHPTYSSLLVVGCYEARLHPSLTSLELWNMTENKTMTLSAHEGLIAALAVSTVNGLVASASHDKFVKLWK</sequence>
<dbReference type="SUPFAM" id="SSF50978">
    <property type="entry name" value="WD40 repeat-like"/>
    <property type="match status" value="1"/>
</dbReference>
<feature type="repeat" description="WD" evidence="3">
    <location>
        <begin position="359"/>
        <end position="391"/>
    </location>
</feature>
<protein>
    <recommendedName>
        <fullName evidence="7">Transcriptional corepressor LEUNIG</fullName>
    </recommendedName>
</protein>
<dbReference type="AlphaFoldDB" id="A0AAQ3MG83"/>
<feature type="repeat" description="WD" evidence="3">
    <location>
        <begin position="266"/>
        <end position="306"/>
    </location>
</feature>
<dbReference type="CDD" id="cd00200">
    <property type="entry name" value="WD40"/>
    <property type="match status" value="1"/>
</dbReference>
<keyword evidence="6" id="KW-1185">Reference proteome</keyword>
<feature type="repeat" description="WD" evidence="3">
    <location>
        <begin position="123"/>
        <end position="158"/>
    </location>
</feature>
<evidence type="ECO:0000313" key="6">
    <source>
        <dbReference type="Proteomes" id="UP001374535"/>
    </source>
</evidence>
<organism evidence="5 6">
    <name type="scientific">Vigna mungo</name>
    <name type="common">Black gram</name>
    <name type="synonym">Phaseolus mungo</name>
    <dbReference type="NCBI Taxonomy" id="3915"/>
    <lineage>
        <taxon>Eukaryota</taxon>
        <taxon>Viridiplantae</taxon>
        <taxon>Streptophyta</taxon>
        <taxon>Embryophyta</taxon>
        <taxon>Tracheophyta</taxon>
        <taxon>Spermatophyta</taxon>
        <taxon>Magnoliopsida</taxon>
        <taxon>eudicotyledons</taxon>
        <taxon>Gunneridae</taxon>
        <taxon>Pentapetalae</taxon>
        <taxon>rosids</taxon>
        <taxon>fabids</taxon>
        <taxon>Fabales</taxon>
        <taxon>Fabaceae</taxon>
        <taxon>Papilionoideae</taxon>
        <taxon>50 kb inversion clade</taxon>
        <taxon>NPAAA clade</taxon>
        <taxon>indigoferoid/millettioid clade</taxon>
        <taxon>Phaseoleae</taxon>
        <taxon>Vigna</taxon>
    </lineage>
</organism>
<dbReference type="PANTHER" id="PTHR44376">
    <property type="entry name" value="TRANSCRIPTIONAL REGULATOR OF FILAMENTOUS GROWTH FLO8"/>
    <property type="match status" value="1"/>
</dbReference>
<keyword evidence="2" id="KW-0677">Repeat</keyword>
<accession>A0AAQ3MG83</accession>
<evidence type="ECO:0000256" key="4">
    <source>
        <dbReference type="SAM" id="MobiDB-lite"/>
    </source>
</evidence>
<evidence type="ECO:0000256" key="2">
    <source>
        <dbReference type="ARBA" id="ARBA00022737"/>
    </source>
</evidence>
<dbReference type="PROSITE" id="PS00678">
    <property type="entry name" value="WD_REPEATS_1"/>
    <property type="match status" value="1"/>
</dbReference>
<dbReference type="Pfam" id="PF00400">
    <property type="entry name" value="WD40"/>
    <property type="match status" value="5"/>
</dbReference>